<accession>A0A9P1I787</accession>
<dbReference type="AlphaFoldDB" id="A0A9P1I787"/>
<gene>
    <name evidence="2" type="ORF">CAMP_LOCUS1968</name>
</gene>
<reference evidence="2" key="1">
    <citation type="submission" date="2022-11" db="EMBL/GenBank/DDBJ databases">
        <authorList>
            <person name="Kikuchi T."/>
        </authorList>
    </citation>
    <scope>NUCLEOTIDE SEQUENCE</scope>
    <source>
        <strain evidence="2">PS1010</strain>
    </source>
</reference>
<comment type="caution">
    <text evidence="2">The sequence shown here is derived from an EMBL/GenBank/DDBJ whole genome shotgun (WGS) entry which is preliminary data.</text>
</comment>
<dbReference type="Proteomes" id="UP001152747">
    <property type="component" value="Unassembled WGS sequence"/>
</dbReference>
<dbReference type="Gene3D" id="3.30.70.330">
    <property type="match status" value="1"/>
</dbReference>
<dbReference type="InterPro" id="IPR012677">
    <property type="entry name" value="Nucleotide-bd_a/b_plait_sf"/>
</dbReference>
<feature type="compositionally biased region" description="Basic and acidic residues" evidence="1">
    <location>
        <begin position="28"/>
        <end position="37"/>
    </location>
</feature>
<dbReference type="GO" id="GO:0000480">
    <property type="term" value="P:endonucleolytic cleavage in 5'-ETS of tricistronic rRNA transcript (SSU-rRNA, 5.8S rRNA, LSU-rRNA)"/>
    <property type="evidence" value="ECO:0007669"/>
    <property type="project" value="TreeGrafter"/>
</dbReference>
<keyword evidence="3" id="KW-1185">Reference proteome</keyword>
<organism evidence="2 3">
    <name type="scientific">Caenorhabditis angaria</name>
    <dbReference type="NCBI Taxonomy" id="860376"/>
    <lineage>
        <taxon>Eukaryota</taxon>
        <taxon>Metazoa</taxon>
        <taxon>Ecdysozoa</taxon>
        <taxon>Nematoda</taxon>
        <taxon>Chromadorea</taxon>
        <taxon>Rhabditida</taxon>
        <taxon>Rhabditina</taxon>
        <taxon>Rhabditomorpha</taxon>
        <taxon>Rhabditoidea</taxon>
        <taxon>Rhabditidae</taxon>
        <taxon>Peloderinae</taxon>
        <taxon>Caenorhabditis</taxon>
    </lineage>
</organism>
<feature type="compositionally biased region" description="Basic and acidic residues" evidence="1">
    <location>
        <begin position="10"/>
        <end position="21"/>
    </location>
</feature>
<sequence>MPAKRKIVKKKPEIPAEKLENQEDEAEISDKEEKAEISGDEAENAEDVEKKQRKTGVVYFSMIPPNYNVARMREYFEKIAPGDVGRIYLAKNKASKSLANRYSEGWMELKKKKVAKAIAEQIDNTQIGGKKRDFVSSLYWNIRYLSGFKWVHLTEQLQYEKEVERRRMNVELAQARRIAAHFEDQIEKGRNLRKLEEKVKSAGGKWTNFERDVEQKKTFARKPKKERKNTTVKTENTELMNMIFQ</sequence>
<protein>
    <recommendedName>
        <fullName evidence="4">Activator of basal transcription 1</fullName>
    </recommendedName>
</protein>
<dbReference type="GO" id="GO:0034462">
    <property type="term" value="P:small-subunit processome assembly"/>
    <property type="evidence" value="ECO:0007669"/>
    <property type="project" value="TreeGrafter"/>
</dbReference>
<dbReference type="GO" id="GO:0005730">
    <property type="term" value="C:nucleolus"/>
    <property type="evidence" value="ECO:0007669"/>
    <property type="project" value="TreeGrafter"/>
</dbReference>
<evidence type="ECO:0000256" key="1">
    <source>
        <dbReference type="SAM" id="MobiDB-lite"/>
    </source>
</evidence>
<evidence type="ECO:0008006" key="4">
    <source>
        <dbReference type="Google" id="ProtNLM"/>
    </source>
</evidence>
<dbReference type="PANTHER" id="PTHR12311">
    <property type="entry name" value="ACTIVATOR OF BASAL TRANSCRIPTION 1"/>
    <property type="match status" value="1"/>
</dbReference>
<evidence type="ECO:0000313" key="2">
    <source>
        <dbReference type="EMBL" id="CAI5439331.1"/>
    </source>
</evidence>
<evidence type="ECO:0000313" key="3">
    <source>
        <dbReference type="Proteomes" id="UP001152747"/>
    </source>
</evidence>
<proteinExistence type="predicted"/>
<dbReference type="EMBL" id="CANHGI010000001">
    <property type="protein sequence ID" value="CAI5439331.1"/>
    <property type="molecule type" value="Genomic_DNA"/>
</dbReference>
<dbReference type="GO" id="GO:0003723">
    <property type="term" value="F:RNA binding"/>
    <property type="evidence" value="ECO:0007669"/>
    <property type="project" value="TreeGrafter"/>
</dbReference>
<dbReference type="GO" id="GO:0000447">
    <property type="term" value="P:endonucleolytic cleavage in ITS1 to separate SSU-rRNA from 5.8S rRNA and LSU-rRNA from tricistronic rRNA transcript (SSU-rRNA, 5.8S rRNA, LSU-rRNA)"/>
    <property type="evidence" value="ECO:0007669"/>
    <property type="project" value="TreeGrafter"/>
</dbReference>
<dbReference type="OrthoDB" id="287393at2759"/>
<dbReference type="GO" id="GO:0000472">
    <property type="term" value="P:endonucleolytic cleavage to generate mature 5'-end of SSU-rRNA from (SSU-rRNA, 5.8S rRNA, LSU-rRNA)"/>
    <property type="evidence" value="ECO:0007669"/>
    <property type="project" value="TreeGrafter"/>
</dbReference>
<name>A0A9P1I787_9PELO</name>
<dbReference type="PANTHER" id="PTHR12311:SF7">
    <property type="entry name" value="ACTIVATOR OF BASAL TRANSCRIPTION 1"/>
    <property type="match status" value="1"/>
</dbReference>
<feature type="region of interest" description="Disordered" evidence="1">
    <location>
        <begin position="1"/>
        <end position="48"/>
    </location>
</feature>
<dbReference type="InterPro" id="IPR039119">
    <property type="entry name" value="ABT1/Esf2"/>
</dbReference>